<sequence length="128" mass="14834">MAFLSFLGRFFSNNETLVNDSSKRQIHYRLDACPSVRNMVNREVNTNYRDENRFFHGFLPVWAVTLFGIALMFIIIFLAGLICHLSGCRKRQQESTVDTNVLMAKESLLFDDNQLQLTTMASSQRSRF</sequence>
<keyword evidence="1" id="KW-0472">Membrane</keyword>
<evidence type="ECO:0000313" key="2">
    <source>
        <dbReference type="EMBL" id="CAF1014435.1"/>
    </source>
</evidence>
<proteinExistence type="predicted"/>
<evidence type="ECO:0000256" key="1">
    <source>
        <dbReference type="SAM" id="Phobius"/>
    </source>
</evidence>
<accession>A0A814HSU2</accession>
<reference evidence="2" key="1">
    <citation type="submission" date="2021-02" db="EMBL/GenBank/DDBJ databases">
        <authorList>
            <person name="Nowell W R."/>
        </authorList>
    </citation>
    <scope>NUCLEOTIDE SEQUENCE</scope>
</reference>
<comment type="caution">
    <text evidence="2">The sequence shown here is derived from an EMBL/GenBank/DDBJ whole genome shotgun (WGS) entry which is preliminary data.</text>
</comment>
<keyword evidence="3" id="KW-1185">Reference proteome</keyword>
<organism evidence="2 3">
    <name type="scientific">Adineta ricciae</name>
    <name type="common">Rotifer</name>
    <dbReference type="NCBI Taxonomy" id="249248"/>
    <lineage>
        <taxon>Eukaryota</taxon>
        <taxon>Metazoa</taxon>
        <taxon>Spiralia</taxon>
        <taxon>Gnathifera</taxon>
        <taxon>Rotifera</taxon>
        <taxon>Eurotatoria</taxon>
        <taxon>Bdelloidea</taxon>
        <taxon>Adinetida</taxon>
        <taxon>Adinetidae</taxon>
        <taxon>Adineta</taxon>
    </lineage>
</organism>
<name>A0A814HSU2_ADIRI</name>
<feature type="transmembrane region" description="Helical" evidence="1">
    <location>
        <begin position="61"/>
        <end position="83"/>
    </location>
</feature>
<dbReference type="Proteomes" id="UP000663828">
    <property type="component" value="Unassembled WGS sequence"/>
</dbReference>
<dbReference type="AlphaFoldDB" id="A0A814HSU2"/>
<gene>
    <name evidence="2" type="ORF">XAT740_LOCUS13895</name>
</gene>
<dbReference type="EMBL" id="CAJNOR010000819">
    <property type="protein sequence ID" value="CAF1014435.1"/>
    <property type="molecule type" value="Genomic_DNA"/>
</dbReference>
<keyword evidence="1" id="KW-1133">Transmembrane helix</keyword>
<evidence type="ECO:0000313" key="3">
    <source>
        <dbReference type="Proteomes" id="UP000663828"/>
    </source>
</evidence>
<protein>
    <submittedName>
        <fullName evidence="2">Uncharacterized protein</fullName>
    </submittedName>
</protein>
<keyword evidence="1" id="KW-0812">Transmembrane</keyword>